<feature type="compositionally biased region" description="Low complexity" evidence="1">
    <location>
        <begin position="22"/>
        <end position="38"/>
    </location>
</feature>
<sequence length="393" mass="40385">MTASGSAPSQGSQPAPKVAEPSGSDSGTGTSTARPAAPEAEEKKKKRSLFGFGKKRAEESTKPSSKEAAKPTSNKPPSALAQTTATTNRSTATSSAQPEHPYFSPSSPGRPGFPSSPRISSPASSQIFERDVQETGSILIPNSPAIPSHIQTENYIPPVLDASSEAITDNHLDPDNVEIITHASHQPIGVGLAAATSSALSSPHEPPAHSSWTDELAAFSARRYPADSASNYGSLADTTDVRRLSFISFADVVQAEQQQLREQLSGGEPGSRESTHLIAGLTSLNINSSSSPRNRSPSPVRSPVSSAGSKSGSVTGVDLSPRLHPTVPAAAGKQSLGSPTNLGPGGSGLPPAPVVTGEIAVETMAQALRRTGSGDLSGYPHVASVRSFPVSPI</sequence>
<feature type="region of interest" description="Disordered" evidence="1">
    <location>
        <begin position="283"/>
        <end position="354"/>
    </location>
</feature>
<dbReference type="EMBL" id="GL988046">
    <property type="protein sequence ID" value="EGS18223.1"/>
    <property type="molecule type" value="Genomic_DNA"/>
</dbReference>
<dbReference type="RefSeq" id="XP_006696554.1">
    <property type="nucleotide sequence ID" value="XM_006696491.1"/>
</dbReference>
<dbReference type="KEGG" id="cthr:CTHT_0062390"/>
<dbReference type="HOGENOM" id="CLU_041168_1_0_1"/>
<feature type="region of interest" description="Disordered" evidence="1">
    <location>
        <begin position="1"/>
        <end position="129"/>
    </location>
</feature>
<dbReference type="GeneID" id="18260277"/>
<gene>
    <name evidence="2" type="ORF">CTHT_0062390</name>
</gene>
<evidence type="ECO:0000313" key="3">
    <source>
        <dbReference type="Proteomes" id="UP000008066"/>
    </source>
</evidence>
<dbReference type="eggNOG" id="ENOG502S606">
    <property type="taxonomic scope" value="Eukaryota"/>
</dbReference>
<dbReference type="OrthoDB" id="5364312at2759"/>
<dbReference type="PANTHER" id="PTHR42111:SF1">
    <property type="entry name" value="YALI0D23727P"/>
    <property type="match status" value="1"/>
</dbReference>
<protein>
    <submittedName>
        <fullName evidence="2">Uncharacterized protein</fullName>
    </submittedName>
</protein>
<organism evidence="3">
    <name type="scientific">Chaetomium thermophilum (strain DSM 1495 / CBS 144.50 / IMI 039719)</name>
    <name type="common">Thermochaetoides thermophila</name>
    <dbReference type="NCBI Taxonomy" id="759272"/>
    <lineage>
        <taxon>Eukaryota</taxon>
        <taxon>Fungi</taxon>
        <taxon>Dikarya</taxon>
        <taxon>Ascomycota</taxon>
        <taxon>Pezizomycotina</taxon>
        <taxon>Sordariomycetes</taxon>
        <taxon>Sordariomycetidae</taxon>
        <taxon>Sordariales</taxon>
        <taxon>Chaetomiaceae</taxon>
        <taxon>Thermochaetoides</taxon>
    </lineage>
</organism>
<keyword evidence="3" id="KW-1185">Reference proteome</keyword>
<evidence type="ECO:0000313" key="2">
    <source>
        <dbReference type="EMBL" id="EGS18223.1"/>
    </source>
</evidence>
<feature type="compositionally biased region" description="Low complexity" evidence="1">
    <location>
        <begin position="83"/>
        <end position="125"/>
    </location>
</feature>
<dbReference type="Proteomes" id="UP000008066">
    <property type="component" value="Unassembled WGS sequence"/>
</dbReference>
<dbReference type="OMA" id="AHIKTED"/>
<feature type="compositionally biased region" description="Low complexity" evidence="1">
    <location>
        <begin position="287"/>
        <end position="317"/>
    </location>
</feature>
<name>G0SE46_CHATD</name>
<feature type="compositionally biased region" description="Basic and acidic residues" evidence="1">
    <location>
        <begin position="55"/>
        <end position="69"/>
    </location>
</feature>
<accession>G0SE46</accession>
<feature type="compositionally biased region" description="Polar residues" evidence="1">
    <location>
        <begin position="71"/>
        <end position="82"/>
    </location>
</feature>
<dbReference type="AlphaFoldDB" id="G0SE46"/>
<feature type="compositionally biased region" description="Polar residues" evidence="1">
    <location>
        <begin position="1"/>
        <end position="13"/>
    </location>
</feature>
<evidence type="ECO:0000256" key="1">
    <source>
        <dbReference type="SAM" id="MobiDB-lite"/>
    </source>
</evidence>
<reference evidence="2 3" key="1">
    <citation type="journal article" date="2011" name="Cell">
        <title>Insight into structure and assembly of the nuclear pore complex by utilizing the genome of a eukaryotic thermophile.</title>
        <authorList>
            <person name="Amlacher S."/>
            <person name="Sarges P."/>
            <person name="Flemming D."/>
            <person name="van Noort V."/>
            <person name="Kunze R."/>
            <person name="Devos D.P."/>
            <person name="Arumugam M."/>
            <person name="Bork P."/>
            <person name="Hurt E."/>
        </authorList>
    </citation>
    <scope>NUCLEOTIDE SEQUENCE [LARGE SCALE GENOMIC DNA]</scope>
    <source>
        <strain evidence="3">DSM 1495 / CBS 144.50 / IMI 039719</strain>
    </source>
</reference>
<dbReference type="PANTHER" id="PTHR42111">
    <property type="entry name" value="YALI0D23727P"/>
    <property type="match status" value="1"/>
</dbReference>
<proteinExistence type="predicted"/>